<dbReference type="Gene3D" id="2.60.40.1890">
    <property type="entry name" value="PCu(A)C copper chaperone"/>
    <property type="match status" value="1"/>
</dbReference>
<feature type="signal peptide" evidence="1">
    <location>
        <begin position="1"/>
        <end position="22"/>
    </location>
</feature>
<dbReference type="OrthoDB" id="9796962at2"/>
<sequence>MPSLAAAAVALPMVLSSVPALAGDTTLGPLTVSDPWARASAGMARAGAAFMTIRNDGATDRLVAADADVSAVVELHTHIKDGDVMRMRKVEAIDFTGGTETVLQPGGLHVMLIELHAPLKEGETFPLSLTFESAGTVEVTVTVQGVGAMGGQMGGGHMGGGLSHGTTN</sequence>
<reference evidence="2 3" key="1">
    <citation type="submission" date="2019-10" db="EMBL/GenBank/DDBJ databases">
        <title>Draft whole-genome sequence of the purple nonsulfur photosynthetic bacterium Roseospira navarrensis DSM 15114.</title>
        <authorList>
            <person name="Kyndt J.A."/>
            <person name="Meyer T.E."/>
        </authorList>
    </citation>
    <scope>NUCLEOTIDE SEQUENCE [LARGE SCALE GENOMIC DNA]</scope>
    <source>
        <strain evidence="2 3">DSM 15114</strain>
    </source>
</reference>
<dbReference type="Pfam" id="PF04314">
    <property type="entry name" value="PCuAC"/>
    <property type="match status" value="1"/>
</dbReference>
<keyword evidence="3" id="KW-1185">Reference proteome</keyword>
<comment type="caution">
    <text evidence="2">The sequence shown here is derived from an EMBL/GenBank/DDBJ whole genome shotgun (WGS) entry which is preliminary data.</text>
</comment>
<dbReference type="PANTHER" id="PTHR36302:SF1">
    <property type="entry name" value="COPPER CHAPERONE PCU(A)C"/>
    <property type="match status" value="1"/>
</dbReference>
<accession>A0A7X1ZH25</accession>
<dbReference type="Proteomes" id="UP000434582">
    <property type="component" value="Unassembled WGS sequence"/>
</dbReference>
<proteinExistence type="predicted"/>
<organism evidence="2 3">
    <name type="scientific">Roseospira navarrensis</name>
    <dbReference type="NCBI Taxonomy" id="140058"/>
    <lineage>
        <taxon>Bacteria</taxon>
        <taxon>Pseudomonadati</taxon>
        <taxon>Pseudomonadota</taxon>
        <taxon>Alphaproteobacteria</taxon>
        <taxon>Rhodospirillales</taxon>
        <taxon>Rhodospirillaceae</taxon>
        <taxon>Roseospira</taxon>
    </lineage>
</organism>
<dbReference type="EMBL" id="WIVE01000092">
    <property type="protein sequence ID" value="MQX38366.1"/>
    <property type="molecule type" value="Genomic_DNA"/>
</dbReference>
<protein>
    <submittedName>
        <fullName evidence="2">Copper chaperone PCu(A)C</fullName>
    </submittedName>
</protein>
<evidence type="ECO:0000256" key="1">
    <source>
        <dbReference type="SAM" id="SignalP"/>
    </source>
</evidence>
<dbReference type="SUPFAM" id="SSF110087">
    <property type="entry name" value="DR1885-like metal-binding protein"/>
    <property type="match status" value="1"/>
</dbReference>
<keyword evidence="1" id="KW-0732">Signal</keyword>
<evidence type="ECO:0000313" key="2">
    <source>
        <dbReference type="EMBL" id="MQX38366.1"/>
    </source>
</evidence>
<dbReference type="InterPro" id="IPR007410">
    <property type="entry name" value="LpqE-like"/>
</dbReference>
<dbReference type="AlphaFoldDB" id="A0A7X1ZH25"/>
<dbReference type="PANTHER" id="PTHR36302">
    <property type="entry name" value="BLR7088 PROTEIN"/>
    <property type="match status" value="1"/>
</dbReference>
<evidence type="ECO:0000313" key="3">
    <source>
        <dbReference type="Proteomes" id="UP000434582"/>
    </source>
</evidence>
<gene>
    <name evidence="2" type="ORF">GHC57_17760</name>
</gene>
<name>A0A7X1ZH25_9PROT</name>
<dbReference type="InterPro" id="IPR036182">
    <property type="entry name" value="PCuAC_sf"/>
</dbReference>
<dbReference type="InterPro" id="IPR058248">
    <property type="entry name" value="Lxx211020-like"/>
</dbReference>
<feature type="chain" id="PRO_5031263585" evidence="1">
    <location>
        <begin position="23"/>
        <end position="168"/>
    </location>
</feature>